<evidence type="ECO:0008006" key="4">
    <source>
        <dbReference type="Google" id="ProtNLM"/>
    </source>
</evidence>
<gene>
    <name evidence="2" type="ORF">QBC47DRAFT_125866</name>
</gene>
<proteinExistence type="predicted"/>
<evidence type="ECO:0000313" key="2">
    <source>
        <dbReference type="EMBL" id="KAK1750169.1"/>
    </source>
</evidence>
<keyword evidence="1" id="KW-0732">Signal</keyword>
<dbReference type="AlphaFoldDB" id="A0AAJ0B3L7"/>
<feature type="signal peptide" evidence="1">
    <location>
        <begin position="1"/>
        <end position="18"/>
    </location>
</feature>
<accession>A0AAJ0B3L7</accession>
<organism evidence="2 3">
    <name type="scientific">Echria macrotheca</name>
    <dbReference type="NCBI Taxonomy" id="438768"/>
    <lineage>
        <taxon>Eukaryota</taxon>
        <taxon>Fungi</taxon>
        <taxon>Dikarya</taxon>
        <taxon>Ascomycota</taxon>
        <taxon>Pezizomycotina</taxon>
        <taxon>Sordariomycetes</taxon>
        <taxon>Sordariomycetidae</taxon>
        <taxon>Sordariales</taxon>
        <taxon>Schizotheciaceae</taxon>
        <taxon>Echria</taxon>
    </lineage>
</organism>
<protein>
    <recommendedName>
        <fullName evidence="4">Secreted protein</fullName>
    </recommendedName>
</protein>
<keyword evidence="3" id="KW-1185">Reference proteome</keyword>
<dbReference type="PROSITE" id="PS51257">
    <property type="entry name" value="PROKAR_LIPOPROTEIN"/>
    <property type="match status" value="1"/>
</dbReference>
<feature type="chain" id="PRO_5042598068" description="Secreted protein" evidence="1">
    <location>
        <begin position="19"/>
        <end position="297"/>
    </location>
</feature>
<reference evidence="2" key="1">
    <citation type="submission" date="2023-06" db="EMBL/GenBank/DDBJ databases">
        <title>Genome-scale phylogeny and comparative genomics of the fungal order Sordariales.</title>
        <authorList>
            <consortium name="Lawrence Berkeley National Laboratory"/>
            <person name="Hensen N."/>
            <person name="Bonometti L."/>
            <person name="Westerberg I."/>
            <person name="Brannstrom I.O."/>
            <person name="Guillou S."/>
            <person name="Cros-Aarteil S."/>
            <person name="Calhoun S."/>
            <person name="Haridas S."/>
            <person name="Kuo A."/>
            <person name="Mondo S."/>
            <person name="Pangilinan J."/>
            <person name="Riley R."/>
            <person name="Labutti K."/>
            <person name="Andreopoulos B."/>
            <person name="Lipzen A."/>
            <person name="Chen C."/>
            <person name="Yanf M."/>
            <person name="Daum C."/>
            <person name="Ng V."/>
            <person name="Clum A."/>
            <person name="Steindorff A."/>
            <person name="Ohm R."/>
            <person name="Martin F."/>
            <person name="Silar P."/>
            <person name="Natvig D."/>
            <person name="Lalanne C."/>
            <person name="Gautier V."/>
            <person name="Ament-Velasquez S.L."/>
            <person name="Kruys A."/>
            <person name="Hutchinson M.I."/>
            <person name="Powell A.J."/>
            <person name="Barry K."/>
            <person name="Miller A.N."/>
            <person name="Grigoriev I.V."/>
            <person name="Debuchy R."/>
            <person name="Gladieux P."/>
            <person name="Thoren M.H."/>
            <person name="Johannesson H."/>
        </authorList>
    </citation>
    <scope>NUCLEOTIDE SEQUENCE</scope>
    <source>
        <strain evidence="2">PSN4</strain>
    </source>
</reference>
<evidence type="ECO:0000256" key="1">
    <source>
        <dbReference type="SAM" id="SignalP"/>
    </source>
</evidence>
<dbReference type="EMBL" id="MU839849">
    <property type="protein sequence ID" value="KAK1750169.1"/>
    <property type="molecule type" value="Genomic_DNA"/>
</dbReference>
<name>A0AAJ0B3L7_9PEZI</name>
<comment type="caution">
    <text evidence="2">The sequence shown here is derived from an EMBL/GenBank/DDBJ whole genome shotgun (WGS) entry which is preliminary data.</text>
</comment>
<sequence>MKTITGLPLVLLSGQALGLLSCTVVAPTLTKRLCEADSCQAYDTIAAGSILHAACRADCSTDDDPWLKLYDGTFVRAHSAAVAGCRYSCQPYAVLGLPRCHEQAGAAKPASCTAAALKPAHPVPQAAEPIVARCNQTLAVSTPQRRVVRSRVFAPRYINGTFSAGPVVNTTGTHIQARSEIVNATQTINSTSTEHASPDVVRRAPFPMLNATAHVNATLAARGVTNTTLNVVTARAHGAVLPRDLSVLNGTVAGVHGLHVRNETAPASAGPKRFVNGTFSGSAGRTPPVVRRIPQLL</sequence>
<dbReference type="Proteomes" id="UP001239445">
    <property type="component" value="Unassembled WGS sequence"/>
</dbReference>
<evidence type="ECO:0000313" key="3">
    <source>
        <dbReference type="Proteomes" id="UP001239445"/>
    </source>
</evidence>